<feature type="transmembrane region" description="Helical" evidence="10">
    <location>
        <begin position="128"/>
        <end position="150"/>
    </location>
</feature>
<dbReference type="GO" id="GO:0008750">
    <property type="term" value="F:proton-translocating NAD(P)+ transhydrogenase activity"/>
    <property type="evidence" value="ECO:0007669"/>
    <property type="project" value="UniProtKB-EC"/>
</dbReference>
<comment type="caution">
    <text evidence="12">The sequence shown here is derived from an EMBL/GenBank/DDBJ whole genome shotgun (WGS) entry which is preliminary data.</text>
</comment>
<feature type="transmembrane region" description="Helical" evidence="10">
    <location>
        <begin position="195"/>
        <end position="216"/>
    </location>
</feature>
<comment type="catalytic activity">
    <reaction evidence="9">
        <text>NAD(+) + NADPH + H(+)(in) = NADH + NADP(+) + H(+)(out)</text>
        <dbReference type="Rhea" id="RHEA:47992"/>
        <dbReference type="ChEBI" id="CHEBI:15378"/>
        <dbReference type="ChEBI" id="CHEBI:57540"/>
        <dbReference type="ChEBI" id="CHEBI:57783"/>
        <dbReference type="ChEBI" id="CHEBI:57945"/>
        <dbReference type="ChEBI" id="CHEBI:58349"/>
        <dbReference type="EC" id="7.1.1.1"/>
    </reaction>
</comment>
<evidence type="ECO:0000256" key="6">
    <source>
        <dbReference type="ARBA" id="ARBA00022989"/>
    </source>
</evidence>
<accession>A0A261GCU6</accession>
<feature type="transmembrane region" description="Helical" evidence="10">
    <location>
        <begin position="67"/>
        <end position="87"/>
    </location>
</feature>
<keyword evidence="8 10" id="KW-0472">Membrane</keyword>
<evidence type="ECO:0000256" key="5">
    <source>
        <dbReference type="ARBA" id="ARBA00022967"/>
    </source>
</evidence>
<evidence type="ECO:0000256" key="10">
    <source>
        <dbReference type="SAM" id="Phobius"/>
    </source>
</evidence>
<organism evidence="12 13">
    <name type="scientific">Bifidobacterium eulemuris</name>
    <dbReference type="NCBI Taxonomy" id="1765219"/>
    <lineage>
        <taxon>Bacteria</taxon>
        <taxon>Bacillati</taxon>
        <taxon>Actinomycetota</taxon>
        <taxon>Actinomycetes</taxon>
        <taxon>Bifidobacteriales</taxon>
        <taxon>Bifidobacteriaceae</taxon>
        <taxon>Bifidobacterium</taxon>
    </lineage>
</organism>
<evidence type="ECO:0000313" key="12">
    <source>
        <dbReference type="EMBL" id="OZG69252.1"/>
    </source>
</evidence>
<comment type="subcellular location">
    <subcellularLocation>
        <location evidence="1">Membrane</location>
        <topology evidence="1">Multi-pass membrane protein</topology>
    </subcellularLocation>
</comment>
<evidence type="ECO:0000256" key="4">
    <source>
        <dbReference type="ARBA" id="ARBA00022857"/>
    </source>
</evidence>
<keyword evidence="3 10" id="KW-0812">Transmembrane</keyword>
<dbReference type="InterPro" id="IPR029035">
    <property type="entry name" value="DHS-like_NAD/FAD-binding_dom"/>
</dbReference>
<evidence type="ECO:0000259" key="11">
    <source>
        <dbReference type="Pfam" id="PF02233"/>
    </source>
</evidence>
<reference evidence="12 13" key="1">
    <citation type="journal article" date="2017" name="BMC Genomics">
        <title>Comparative genomic and phylogenomic analyses of the Bifidobacteriaceae family.</title>
        <authorList>
            <person name="Lugli G.A."/>
            <person name="Milani C."/>
            <person name="Turroni F."/>
            <person name="Duranti S."/>
            <person name="Mancabelli L."/>
            <person name="Mangifesta M."/>
            <person name="Ferrario C."/>
            <person name="Modesto M."/>
            <person name="Mattarelli P."/>
            <person name="Jiri K."/>
            <person name="van Sinderen D."/>
            <person name="Ventura M."/>
        </authorList>
    </citation>
    <scope>NUCLEOTIDE SEQUENCE [LARGE SCALE GENOMIC DNA]</scope>
    <source>
        <strain evidence="12 13">DSM 100216</strain>
    </source>
</reference>
<keyword evidence="5" id="KW-1278">Translocase</keyword>
<keyword evidence="4" id="KW-0521">NADP</keyword>
<feature type="transmembrane region" description="Helical" evidence="10">
    <location>
        <begin position="171"/>
        <end position="189"/>
    </location>
</feature>
<keyword evidence="7" id="KW-0520">NAD</keyword>
<dbReference type="PANTHER" id="PTHR44758:SF1">
    <property type="entry name" value="NAD(P) TRANSHYDROGENASE SUBUNIT BETA"/>
    <property type="match status" value="1"/>
</dbReference>
<name>A0A261GCU6_9BIFI</name>
<evidence type="ECO:0000256" key="2">
    <source>
        <dbReference type="ARBA" id="ARBA00012943"/>
    </source>
</evidence>
<feature type="transmembrane region" description="Helical" evidence="10">
    <location>
        <begin position="249"/>
        <end position="267"/>
    </location>
</feature>
<dbReference type="EMBL" id="MWWZ01000004">
    <property type="protein sequence ID" value="OZG69252.1"/>
    <property type="molecule type" value="Genomic_DNA"/>
</dbReference>
<evidence type="ECO:0000256" key="9">
    <source>
        <dbReference type="ARBA" id="ARBA00048202"/>
    </source>
</evidence>
<evidence type="ECO:0000256" key="3">
    <source>
        <dbReference type="ARBA" id="ARBA00022692"/>
    </source>
</evidence>
<evidence type="ECO:0000313" key="13">
    <source>
        <dbReference type="Proteomes" id="UP000216057"/>
    </source>
</evidence>
<feature type="transmembrane region" description="Helical" evidence="10">
    <location>
        <begin position="43"/>
        <end position="61"/>
    </location>
</feature>
<dbReference type="Gene3D" id="3.40.50.1220">
    <property type="entry name" value="TPP-binding domain"/>
    <property type="match status" value="1"/>
</dbReference>
<dbReference type="EC" id="7.1.1.1" evidence="2"/>
<feature type="transmembrane region" description="Helical" evidence="10">
    <location>
        <begin position="223"/>
        <end position="243"/>
    </location>
</feature>
<evidence type="ECO:0000256" key="8">
    <source>
        <dbReference type="ARBA" id="ARBA00023136"/>
    </source>
</evidence>
<feature type="domain" description="NADP transhydrogenase beta-like" evidence="11">
    <location>
        <begin position="15"/>
        <end position="467"/>
    </location>
</feature>
<dbReference type="SUPFAM" id="SSF52467">
    <property type="entry name" value="DHS-like NAD/FAD-binding domain"/>
    <property type="match status" value="1"/>
</dbReference>
<protein>
    <recommendedName>
        <fullName evidence="2">proton-translocating NAD(P)(+) transhydrogenase</fullName>
        <ecNumber evidence="2">7.1.1.1</ecNumber>
    </recommendedName>
</protein>
<dbReference type="PANTHER" id="PTHR44758">
    <property type="entry name" value="NAD(P) TRANSHYDROGENASE SUBUNIT BETA"/>
    <property type="match status" value="1"/>
</dbReference>
<proteinExistence type="predicted"/>
<dbReference type="AlphaFoldDB" id="A0A261GCU6"/>
<keyword evidence="6 10" id="KW-1133">Transmembrane helix</keyword>
<evidence type="ECO:0000256" key="7">
    <source>
        <dbReference type="ARBA" id="ARBA00023027"/>
    </source>
</evidence>
<dbReference type="Proteomes" id="UP000216057">
    <property type="component" value="Unassembled WGS sequence"/>
</dbReference>
<sequence length="612" mass="64495">MATETIGAIDIVAWFVYLFSAVMFVVGLHYMNSPKTARKGNMISAFGMVVAVLMAFIVLFAKGFISTVAVVILVVGIAIGAIAGVVSAKKVKMTDMPQLVSVFNTVGGGAAALVALNDILTKAETPDIVVLITAGLGVVIGSVTFTGSLVAAGKLQGLKFMRKLTLPAKGVWNVVFIALTLIAFVMLCVQPEQRLLWSVLATVFALCYGLVFVIPIGGADMPVVISVLNACTGTAVAMSGLAIDNVALIVAGALVGSAGVTLSILMAQAMNRPLLSVLAGGFGGGSSAAGDAEGPEGTMKETTADDVAVQLVYAEKVIFVPGFGLAQAQAQRELADLGELLKGHGVEVSYAIHPVAGRMPGHMNVLLAEANVPYEELVDLDDINPQFSSANVALVVGANDVTNPAARRPGTPVSGMPILDVDMAQNVVVMKRGRGKGYAGIENELYFKDNSQMLFGDAKAGLQAVIAAVKELIASRHVIRVVEGSTYRVYAFALHALMPHTLCDQFELIASRHDIRWYGKREDLNVVPLSIPAGLGSQIEHPRDEAADALPVASGIGARAHRMSGPDDQQLLAVDRRARLVVGLHRANGNEFVLRALNEHHRHRRMAKLTQA</sequence>
<dbReference type="InterPro" id="IPR034300">
    <property type="entry name" value="PNTB-like"/>
</dbReference>
<evidence type="ECO:0000256" key="1">
    <source>
        <dbReference type="ARBA" id="ARBA00004141"/>
    </source>
</evidence>
<gene>
    <name evidence="12" type="ORF">BEUL_0658</name>
</gene>
<feature type="transmembrane region" description="Helical" evidence="10">
    <location>
        <begin position="12"/>
        <end position="31"/>
    </location>
</feature>
<dbReference type="Pfam" id="PF02233">
    <property type="entry name" value="PNTB"/>
    <property type="match status" value="1"/>
</dbReference>
<dbReference type="GO" id="GO:0016020">
    <property type="term" value="C:membrane"/>
    <property type="evidence" value="ECO:0007669"/>
    <property type="project" value="UniProtKB-SubCell"/>
</dbReference>